<protein>
    <submittedName>
        <fullName evidence="1">Uncharacterized protein</fullName>
    </submittedName>
</protein>
<evidence type="ECO:0000313" key="1">
    <source>
        <dbReference type="EMBL" id="KAJ9103659.1"/>
    </source>
</evidence>
<dbReference type="Proteomes" id="UP001241377">
    <property type="component" value="Unassembled WGS sequence"/>
</dbReference>
<accession>A0ACC2VW24</accession>
<evidence type="ECO:0000313" key="2">
    <source>
        <dbReference type="Proteomes" id="UP001241377"/>
    </source>
</evidence>
<organism evidence="1 2">
    <name type="scientific">Naganishia cerealis</name>
    <dbReference type="NCBI Taxonomy" id="610337"/>
    <lineage>
        <taxon>Eukaryota</taxon>
        <taxon>Fungi</taxon>
        <taxon>Dikarya</taxon>
        <taxon>Basidiomycota</taxon>
        <taxon>Agaricomycotina</taxon>
        <taxon>Tremellomycetes</taxon>
        <taxon>Filobasidiales</taxon>
        <taxon>Filobasidiaceae</taxon>
        <taxon>Naganishia</taxon>
    </lineage>
</organism>
<dbReference type="EMBL" id="JASBWR010000044">
    <property type="protein sequence ID" value="KAJ9103659.1"/>
    <property type="molecule type" value="Genomic_DNA"/>
</dbReference>
<proteinExistence type="predicted"/>
<sequence length="302" mass="33961">MNRPHATAPLNDTTAYNHPSRLEGDNRIRNRSLNAATAPSHMKQPQQLKRSELELNKRKSYGDRVRQQAEDRLNTPDYTTGSDTGGKATTFEFPSYESFHKLRDSGNGKGISGTGDQRAVHHLQVNRRLNRRDSSDDDEEEDDGDQGVAYPRRPIPDRPRPRSAHFGDFDDEHLSFRRRHDVDNRLRRQSTRQSIELGRLKMQEKDDEIKPAVAISSVITGDMMGNTRGNPSSRFGTRGEQGFAARSTERLDGIADQGIAAVALTRRQSEMVTRLRDDVIEAKVVLLGSQGKQSSSALPNWC</sequence>
<reference evidence="1" key="1">
    <citation type="submission" date="2023-04" db="EMBL/GenBank/DDBJ databases">
        <title>Draft Genome sequencing of Naganishia species isolated from polar environments using Oxford Nanopore Technology.</title>
        <authorList>
            <person name="Leo P."/>
            <person name="Venkateswaran K."/>
        </authorList>
    </citation>
    <scope>NUCLEOTIDE SEQUENCE</scope>
    <source>
        <strain evidence="1">MNA-CCFEE 5261</strain>
    </source>
</reference>
<name>A0ACC2VW24_9TREE</name>
<gene>
    <name evidence="1" type="ORF">QFC19_004234</name>
</gene>
<keyword evidence="2" id="KW-1185">Reference proteome</keyword>
<comment type="caution">
    <text evidence="1">The sequence shown here is derived from an EMBL/GenBank/DDBJ whole genome shotgun (WGS) entry which is preliminary data.</text>
</comment>